<dbReference type="KEGG" id="cpho:CPHO_06840"/>
<dbReference type="AlphaFoldDB" id="A0A1L7D3L0"/>
<dbReference type="RefSeq" id="WP_075734351.1">
    <property type="nucleotide sequence ID" value="NZ_CP009249.1"/>
</dbReference>
<dbReference type="InterPro" id="IPR036388">
    <property type="entry name" value="WH-like_DNA-bd_sf"/>
</dbReference>
<name>A0A1L7D3L0_9CORY</name>
<keyword evidence="3" id="KW-1185">Reference proteome</keyword>
<dbReference type="Gene3D" id="1.10.10.10">
    <property type="entry name" value="Winged helix-like DNA-binding domain superfamily/Winged helix DNA-binding domain"/>
    <property type="match status" value="1"/>
</dbReference>
<dbReference type="InterPro" id="IPR013324">
    <property type="entry name" value="RNA_pol_sigma_r3/r4-like"/>
</dbReference>
<sequence length="743" mass="84631">MQNFGGWDTRDEQSDWLDGQQGSRSRKSVDSRSCETNTPKDTFTHEAKIVDHPGLLLEQRQAWRLFPWYAPTAVTPVIEIGELVHQWLNTKRDCPLTSFNDLVPPLDTATFTEPGVVEKWQEVAREIEKEPFQVSLNDLCISEDPLPESGRSVISPRFSEWDCTLLMETLITAACKDHLLDGQELSVELFSPGRLSRAKLDPCHTLFALASLQSESFFDSIFHKLGQSGYFDNLRETISPIDVEMALWVEAHAHVVNVLLEDDERLRLILEGRLSTSFLGRTRKTLDDLGNELGLTRERVRQVESKLRRDLFSEEGILYALKEIFLSDYGCLFSIHGIREFWTRPILGFEFGLGELALWGSQLTLIQDGQWFVDKKLVDLLLKLPAGGDSDDLAVKIGLYPVEDFERRLRDLEESWEGSFDCLEARRYLEHQSNYELREGFWVARNPHKVDRIAQVLFFADVPLEVEEFQEKLPDLSKRAIASGLNWGDEFVRVGAGRWALAGWGLETFTDLTSYIRGRIEEGGGRCSIEDIRQGAIERGLSANTVSTYMHSPDFRIEKGYLYLGDGQAINNKSPEESRNLVWRDGAWHLLLTVTSEHVRGSGWGGVPRGVIDIYGLEYDKPFSVPAFAGKLEDEVTFRWSRTGLNCSAIRWVCEDFGVEPNDRLWLRLDEEITFSVAPGVDASAEGYAALLNHLGIIPDPQRRARDQIKDALNLDKDAPWRKVVKRLYDRRDDEMAELARGL</sequence>
<proteinExistence type="predicted"/>
<reference evidence="2 3" key="1">
    <citation type="submission" date="2014-08" db="EMBL/GenBank/DDBJ databases">
        <title>Complete genome sequence of Corynebacterium phocae M408/89/1(T)(=DSM 44612(T)), isolated from the common seal (Phoca vitulina).</title>
        <authorList>
            <person name="Ruckert C."/>
            <person name="Albersmeier A."/>
            <person name="Winkler A."/>
            <person name="Kalinowski J."/>
        </authorList>
    </citation>
    <scope>NUCLEOTIDE SEQUENCE [LARGE SCALE GENOMIC DNA]</scope>
    <source>
        <strain evidence="2 3">M408/89/1</strain>
    </source>
</reference>
<dbReference type="Proteomes" id="UP000185491">
    <property type="component" value="Chromosome"/>
</dbReference>
<evidence type="ECO:0000313" key="3">
    <source>
        <dbReference type="Proteomes" id="UP000185491"/>
    </source>
</evidence>
<evidence type="ECO:0000256" key="1">
    <source>
        <dbReference type="SAM" id="MobiDB-lite"/>
    </source>
</evidence>
<dbReference type="SUPFAM" id="SSF88659">
    <property type="entry name" value="Sigma3 and sigma4 domains of RNA polymerase sigma factors"/>
    <property type="match status" value="1"/>
</dbReference>
<feature type="region of interest" description="Disordered" evidence="1">
    <location>
        <begin position="1"/>
        <end position="40"/>
    </location>
</feature>
<dbReference type="STRING" id="161895.CPHO_06840"/>
<dbReference type="EMBL" id="CP009249">
    <property type="protein sequence ID" value="APT92657.1"/>
    <property type="molecule type" value="Genomic_DNA"/>
</dbReference>
<dbReference type="OrthoDB" id="3928741at2"/>
<protein>
    <recommendedName>
        <fullName evidence="4">RNA polymerase sigma-70 region 4 domain-containing protein</fullName>
    </recommendedName>
</protein>
<accession>A0A1L7D3L0</accession>
<gene>
    <name evidence="2" type="ORF">CPHO_06840</name>
</gene>
<evidence type="ECO:0000313" key="2">
    <source>
        <dbReference type="EMBL" id="APT92657.1"/>
    </source>
</evidence>
<evidence type="ECO:0008006" key="4">
    <source>
        <dbReference type="Google" id="ProtNLM"/>
    </source>
</evidence>
<organism evidence="2 3">
    <name type="scientific">Corynebacterium phocae</name>
    <dbReference type="NCBI Taxonomy" id="161895"/>
    <lineage>
        <taxon>Bacteria</taxon>
        <taxon>Bacillati</taxon>
        <taxon>Actinomycetota</taxon>
        <taxon>Actinomycetes</taxon>
        <taxon>Mycobacteriales</taxon>
        <taxon>Corynebacteriaceae</taxon>
        <taxon>Corynebacterium</taxon>
    </lineage>
</organism>